<dbReference type="Proteomes" id="UP000646365">
    <property type="component" value="Unassembled WGS sequence"/>
</dbReference>
<dbReference type="RefSeq" id="WP_189041698.1">
    <property type="nucleotide sequence ID" value="NZ_BMJQ01000001.1"/>
</dbReference>
<keyword evidence="2" id="KW-1185">Reference proteome</keyword>
<reference evidence="1" key="2">
    <citation type="submission" date="2020-09" db="EMBL/GenBank/DDBJ databases">
        <authorList>
            <person name="Sun Q."/>
            <person name="Zhou Y."/>
        </authorList>
    </citation>
    <scope>NUCLEOTIDE SEQUENCE</scope>
    <source>
        <strain evidence="1">CGMCC 1.15725</strain>
    </source>
</reference>
<comment type="caution">
    <text evidence="1">The sequence shown here is derived from an EMBL/GenBank/DDBJ whole genome shotgun (WGS) entry which is preliminary data.</text>
</comment>
<protein>
    <submittedName>
        <fullName evidence="1">Uncharacterized protein</fullName>
    </submittedName>
</protein>
<gene>
    <name evidence="1" type="ORF">GCM10011611_03020</name>
</gene>
<sequence>MRRSRKRIIDDTVLAMGSVEGVDISVSFGLGRRERDKVVPWSEVISMEVTCRLTYWNYKGVDALKVTLYRALEFEDPAYVRDLEAVPLPHVGMLHTQKDLLRAFGDMPPWIFDSARATLTCGKPAYVLIHMTKPVRRRAWLRHLQFTTDRTELE</sequence>
<evidence type="ECO:0000313" key="2">
    <source>
        <dbReference type="Proteomes" id="UP000646365"/>
    </source>
</evidence>
<dbReference type="AlphaFoldDB" id="A0A8J3E1D0"/>
<evidence type="ECO:0000313" key="1">
    <source>
        <dbReference type="EMBL" id="GGF00851.1"/>
    </source>
</evidence>
<reference evidence="1" key="1">
    <citation type="journal article" date="2014" name="Int. J. Syst. Evol. Microbiol.">
        <title>Complete genome sequence of Corynebacterium casei LMG S-19264T (=DSM 44701T), isolated from a smear-ripened cheese.</title>
        <authorList>
            <consortium name="US DOE Joint Genome Institute (JGI-PGF)"/>
            <person name="Walter F."/>
            <person name="Albersmeier A."/>
            <person name="Kalinowski J."/>
            <person name="Ruckert C."/>
        </authorList>
    </citation>
    <scope>NUCLEOTIDE SEQUENCE</scope>
    <source>
        <strain evidence="1">CGMCC 1.15725</strain>
    </source>
</reference>
<accession>A0A8J3E1D0</accession>
<organism evidence="1 2">
    <name type="scientific">Aliidongia dinghuensis</name>
    <dbReference type="NCBI Taxonomy" id="1867774"/>
    <lineage>
        <taxon>Bacteria</taxon>
        <taxon>Pseudomonadati</taxon>
        <taxon>Pseudomonadota</taxon>
        <taxon>Alphaproteobacteria</taxon>
        <taxon>Rhodospirillales</taxon>
        <taxon>Dongiaceae</taxon>
        <taxon>Aliidongia</taxon>
    </lineage>
</organism>
<name>A0A8J3E1D0_9PROT</name>
<dbReference type="EMBL" id="BMJQ01000001">
    <property type="protein sequence ID" value="GGF00851.1"/>
    <property type="molecule type" value="Genomic_DNA"/>
</dbReference>
<proteinExistence type="predicted"/>